<evidence type="ECO:0000313" key="2">
    <source>
        <dbReference type="Proteomes" id="UP000824469"/>
    </source>
</evidence>
<sequence>MDLVIDYSKKIVDTLHDKHCWNNELLWLHMEMVTRNSCEDKRLILIESFEVAIINNFKSWGNEIDYISPHVFLTLLEKLFFFSSSCEYLLG</sequence>
<organism evidence="1 2">
    <name type="scientific">Taxus chinensis</name>
    <name type="common">Chinese yew</name>
    <name type="synonym">Taxus wallichiana var. chinensis</name>
    <dbReference type="NCBI Taxonomy" id="29808"/>
    <lineage>
        <taxon>Eukaryota</taxon>
        <taxon>Viridiplantae</taxon>
        <taxon>Streptophyta</taxon>
        <taxon>Embryophyta</taxon>
        <taxon>Tracheophyta</taxon>
        <taxon>Spermatophyta</taxon>
        <taxon>Pinopsida</taxon>
        <taxon>Pinidae</taxon>
        <taxon>Conifers II</taxon>
        <taxon>Cupressales</taxon>
        <taxon>Taxaceae</taxon>
        <taxon>Taxus</taxon>
    </lineage>
</organism>
<feature type="non-terminal residue" evidence="1">
    <location>
        <position position="91"/>
    </location>
</feature>
<gene>
    <name evidence="1" type="ORF">KI387_009777</name>
</gene>
<dbReference type="Proteomes" id="UP000824469">
    <property type="component" value="Unassembled WGS sequence"/>
</dbReference>
<protein>
    <submittedName>
        <fullName evidence="1">Uncharacterized protein</fullName>
    </submittedName>
</protein>
<comment type="caution">
    <text evidence="1">The sequence shown here is derived from an EMBL/GenBank/DDBJ whole genome shotgun (WGS) entry which is preliminary data.</text>
</comment>
<dbReference type="AlphaFoldDB" id="A0AA38KDV4"/>
<dbReference type="EMBL" id="JAHRHJ020000008">
    <property type="protein sequence ID" value="KAH9305373.1"/>
    <property type="molecule type" value="Genomic_DNA"/>
</dbReference>
<proteinExistence type="predicted"/>
<keyword evidence="2" id="KW-1185">Reference proteome</keyword>
<name>A0AA38KDV4_TAXCH</name>
<accession>A0AA38KDV4</accession>
<reference evidence="1 2" key="1">
    <citation type="journal article" date="2021" name="Nat. Plants">
        <title>The Taxus genome provides insights into paclitaxel biosynthesis.</title>
        <authorList>
            <person name="Xiong X."/>
            <person name="Gou J."/>
            <person name="Liao Q."/>
            <person name="Li Y."/>
            <person name="Zhou Q."/>
            <person name="Bi G."/>
            <person name="Li C."/>
            <person name="Du R."/>
            <person name="Wang X."/>
            <person name="Sun T."/>
            <person name="Guo L."/>
            <person name="Liang H."/>
            <person name="Lu P."/>
            <person name="Wu Y."/>
            <person name="Zhang Z."/>
            <person name="Ro D.K."/>
            <person name="Shang Y."/>
            <person name="Huang S."/>
            <person name="Yan J."/>
        </authorList>
    </citation>
    <scope>NUCLEOTIDE SEQUENCE [LARGE SCALE GENOMIC DNA]</scope>
    <source>
        <strain evidence="1">Ta-2019</strain>
    </source>
</reference>
<evidence type="ECO:0000313" key="1">
    <source>
        <dbReference type="EMBL" id="KAH9305373.1"/>
    </source>
</evidence>